<keyword evidence="1" id="KW-0677">Repeat</keyword>
<dbReference type="RefSeq" id="XP_030975743.1">
    <property type="nucleotide sequence ID" value="XM_031119883.1"/>
</dbReference>
<feature type="repeat" description="PPR" evidence="2">
    <location>
        <begin position="169"/>
        <end position="203"/>
    </location>
</feature>
<dbReference type="RefSeq" id="XP_030975744.1">
    <property type="nucleotide sequence ID" value="XM_031119884.1"/>
</dbReference>
<keyword evidence="4" id="KW-1185">Reference proteome</keyword>
<dbReference type="EMBL" id="LRBV02000006">
    <property type="status" value="NOT_ANNOTATED_CDS"/>
    <property type="molecule type" value="Genomic_DNA"/>
</dbReference>
<reference evidence="3" key="2">
    <citation type="submission" date="2021-01" db="UniProtKB">
        <authorList>
            <consortium name="EnsemblPlants"/>
        </authorList>
    </citation>
    <scope>IDENTIFICATION</scope>
</reference>
<dbReference type="InParanoid" id="A0A7N2LYU5"/>
<protein>
    <recommendedName>
        <fullName evidence="5">Pentatricopeptide repeat-containing protein</fullName>
    </recommendedName>
</protein>
<dbReference type="Pfam" id="PF13041">
    <property type="entry name" value="PPR_2"/>
    <property type="match status" value="3"/>
</dbReference>
<dbReference type="GeneID" id="115995360"/>
<evidence type="ECO:0000256" key="1">
    <source>
        <dbReference type="ARBA" id="ARBA00022737"/>
    </source>
</evidence>
<dbReference type="RefSeq" id="XP_030975748.1">
    <property type="nucleotide sequence ID" value="XM_031119888.1"/>
</dbReference>
<dbReference type="RefSeq" id="XP_030975747.1">
    <property type="nucleotide sequence ID" value="XM_031119887.1"/>
</dbReference>
<dbReference type="Pfam" id="PF01535">
    <property type="entry name" value="PPR"/>
    <property type="match status" value="1"/>
</dbReference>
<feature type="repeat" description="PPR" evidence="2">
    <location>
        <begin position="308"/>
        <end position="342"/>
    </location>
</feature>
<evidence type="ECO:0008006" key="5">
    <source>
        <dbReference type="Google" id="ProtNLM"/>
    </source>
</evidence>
<dbReference type="PANTHER" id="PTHR47931:SF3">
    <property type="entry name" value="PENTATRICOPEPTIDE REPEAT-CONTAINING PROTEIN, MITOCHONDRIAL"/>
    <property type="match status" value="1"/>
</dbReference>
<gene>
    <name evidence="3" type="primary">LOC115995360</name>
</gene>
<dbReference type="EnsemblPlants" id="QL06p045511:mrna">
    <property type="protein sequence ID" value="QL06p045511:mrna:CDS:1"/>
    <property type="gene ID" value="QL06p045511"/>
</dbReference>
<dbReference type="FunCoup" id="A0A7N2LYU5">
    <property type="interactions" value="673"/>
</dbReference>
<dbReference type="NCBIfam" id="TIGR00756">
    <property type="entry name" value="PPR"/>
    <property type="match status" value="6"/>
</dbReference>
<dbReference type="SUPFAM" id="SSF81901">
    <property type="entry name" value="HCP-like"/>
    <property type="match status" value="1"/>
</dbReference>
<dbReference type="KEGG" id="qlo:115995360"/>
<sequence length="407" mass="45996">MSSSIPLRHLRHLCTTTPTPTPTNSAPISISRAKSKLRTEYDPDKALEIYSSVSKHYSSPTSSRYAQDLTVRRLAKSRRFADIESLIESHKNDPKIKEEPYLSTLIRSYGRAGMFDHAMRTFDQMDELGTPRSAVSFNALLAACNHSKMFDKVPQLFDEMPKRYRFSPDKISYGILVKSYCAAGSPEKAVEILKEMEEKRVEITAVTFTTILDALYRQGKSEEAEKLWDVMVKKGCEIDVAAYNVKIMYAHGGDPENVKALINEISNVGLKPDTISYNYLMTCYCKSGMMDEAKKVYEGLEENGCNPNAATFRTLVYYLCRNGDYEKGYKVFKESVKVHKIPDFATMKNLVEGLVEKKKMKEAKGLIRTIKKKFPPNVVKTWIKFEEKLGLASVDAGPDEDDEEAAA</sequence>
<dbReference type="RefSeq" id="XP_030975749.1">
    <property type="nucleotide sequence ID" value="XM_031119889.1"/>
</dbReference>
<dbReference type="OMA" id="NAAYNVR"/>
<dbReference type="PROSITE" id="PS51375">
    <property type="entry name" value="PPR"/>
    <property type="match status" value="6"/>
</dbReference>
<dbReference type="PANTHER" id="PTHR47931">
    <property type="entry name" value="OS01G0228400 PROTEIN"/>
    <property type="match status" value="1"/>
</dbReference>
<dbReference type="RefSeq" id="XP_030975746.1">
    <property type="nucleotide sequence ID" value="XM_031119886.1"/>
</dbReference>
<feature type="repeat" description="PPR" evidence="2">
    <location>
        <begin position="273"/>
        <end position="307"/>
    </location>
</feature>
<dbReference type="RefSeq" id="XP_030975745.1">
    <property type="nucleotide sequence ID" value="XM_031119885.1"/>
</dbReference>
<accession>A0A7N2LYU5</accession>
<feature type="repeat" description="PPR" evidence="2">
    <location>
        <begin position="133"/>
        <end position="163"/>
    </location>
</feature>
<dbReference type="AlphaFoldDB" id="A0A7N2LYU5"/>
<name>A0A7N2LYU5_QUELO</name>
<proteinExistence type="predicted"/>
<evidence type="ECO:0000313" key="3">
    <source>
        <dbReference type="EnsemblPlants" id="QL06p045511:mrna:CDS:1"/>
    </source>
</evidence>
<dbReference type="Proteomes" id="UP000594261">
    <property type="component" value="Chromosome 6"/>
</dbReference>
<dbReference type="InterPro" id="IPR002885">
    <property type="entry name" value="PPR_rpt"/>
</dbReference>
<dbReference type="InterPro" id="IPR011990">
    <property type="entry name" value="TPR-like_helical_dom_sf"/>
</dbReference>
<feature type="repeat" description="PPR" evidence="2">
    <location>
        <begin position="204"/>
        <end position="238"/>
    </location>
</feature>
<organism evidence="3 4">
    <name type="scientific">Quercus lobata</name>
    <name type="common">Valley oak</name>
    <dbReference type="NCBI Taxonomy" id="97700"/>
    <lineage>
        <taxon>Eukaryota</taxon>
        <taxon>Viridiplantae</taxon>
        <taxon>Streptophyta</taxon>
        <taxon>Embryophyta</taxon>
        <taxon>Tracheophyta</taxon>
        <taxon>Spermatophyta</taxon>
        <taxon>Magnoliopsida</taxon>
        <taxon>eudicotyledons</taxon>
        <taxon>Gunneridae</taxon>
        <taxon>Pentapetalae</taxon>
        <taxon>rosids</taxon>
        <taxon>fabids</taxon>
        <taxon>Fagales</taxon>
        <taxon>Fagaceae</taxon>
        <taxon>Quercus</taxon>
    </lineage>
</organism>
<feature type="repeat" description="PPR" evidence="2">
    <location>
        <begin position="98"/>
        <end position="132"/>
    </location>
</feature>
<dbReference type="Gene3D" id="1.25.40.10">
    <property type="entry name" value="Tetratricopeptide repeat domain"/>
    <property type="match status" value="2"/>
</dbReference>
<dbReference type="OrthoDB" id="185373at2759"/>
<reference evidence="3 4" key="1">
    <citation type="journal article" date="2016" name="G3 (Bethesda)">
        <title>First Draft Assembly and Annotation of the Genome of a California Endemic Oak Quercus lobata Nee (Fagaceae).</title>
        <authorList>
            <person name="Sork V.L."/>
            <person name="Fitz-Gibbon S.T."/>
            <person name="Puiu D."/>
            <person name="Crepeau M."/>
            <person name="Gugger P.F."/>
            <person name="Sherman R."/>
            <person name="Stevens K."/>
            <person name="Langley C.H."/>
            <person name="Pellegrini M."/>
            <person name="Salzberg S.L."/>
        </authorList>
    </citation>
    <scope>NUCLEOTIDE SEQUENCE [LARGE SCALE GENOMIC DNA]</scope>
    <source>
        <strain evidence="3 4">cv. SW786</strain>
    </source>
</reference>
<evidence type="ECO:0000256" key="2">
    <source>
        <dbReference type="PROSITE-ProRule" id="PRU00708"/>
    </source>
</evidence>
<evidence type="ECO:0000313" key="4">
    <source>
        <dbReference type="Proteomes" id="UP000594261"/>
    </source>
</evidence>
<dbReference type="Gramene" id="QL06p045511:mrna">
    <property type="protein sequence ID" value="QL06p045511:mrna:CDS:1"/>
    <property type="gene ID" value="QL06p045511"/>
</dbReference>